<name>A0A540N1F7_MALBA</name>
<dbReference type="Proteomes" id="UP000315295">
    <property type="component" value="Unassembled WGS sequence"/>
</dbReference>
<dbReference type="PROSITE" id="PS50158">
    <property type="entry name" value="ZF_CCHC"/>
    <property type="match status" value="1"/>
</dbReference>
<protein>
    <recommendedName>
        <fullName evidence="3">CCHC-type domain-containing protein</fullName>
    </recommendedName>
</protein>
<accession>A0A540N1F7</accession>
<keyword evidence="1" id="KW-0479">Metal-binding</keyword>
<keyword evidence="5" id="KW-1185">Reference proteome</keyword>
<evidence type="ECO:0000256" key="2">
    <source>
        <dbReference type="SAM" id="MobiDB-lite"/>
    </source>
</evidence>
<gene>
    <name evidence="4" type="ORF">C1H46_009982</name>
</gene>
<evidence type="ECO:0000256" key="1">
    <source>
        <dbReference type="PROSITE-ProRule" id="PRU00047"/>
    </source>
</evidence>
<dbReference type="EMBL" id="VIEB01000141">
    <property type="protein sequence ID" value="TQE04363.1"/>
    <property type="molecule type" value="Genomic_DNA"/>
</dbReference>
<dbReference type="PANTHER" id="PTHR48453">
    <property type="entry name" value="CCHC-TYPE DOMAIN-CONTAINING PROTEIN"/>
    <property type="match status" value="1"/>
</dbReference>
<dbReference type="GO" id="GO:0008270">
    <property type="term" value="F:zinc ion binding"/>
    <property type="evidence" value="ECO:0007669"/>
    <property type="project" value="UniProtKB-KW"/>
</dbReference>
<dbReference type="InterPro" id="IPR001878">
    <property type="entry name" value="Znf_CCHC"/>
</dbReference>
<comment type="caution">
    <text evidence="4">The sequence shown here is derived from an EMBL/GenBank/DDBJ whole genome shotgun (WGS) entry which is preliminary data.</text>
</comment>
<feature type="region of interest" description="Disordered" evidence="2">
    <location>
        <begin position="144"/>
        <end position="173"/>
    </location>
</feature>
<sequence length="457" mass="51916">MSTRSNFYKNPSISYKKDLSLSSVLQNLQAYNVVTGNAPPLQQHMPAGDGETICCKRRRDPKPKPKPPPPRRQNREIEENDAPMSHQDYIDRRRQLLISNFNYHSNLKEVCTSQNYEELTCDVLGKPGTSKSCLSLVQYDSDESTSSECEGKQDLPNPGHLNESDQIKSRTEQRFPNPGEPVCVMCGKYGEYICNETDDDICSMECKADLLQALKVVKDPLSNQRPDVSSGPKCTLPMHDFGDTWDYERHCWSKKSSILSTYDCWKCRRPGHLAEDCLVMTSNEVTLGHSKANSIPPDLLALYRRCHQIGKNISASKCNECYNSINLATCLHCSVALCDNAGHLIEHIQTHPSHRQYYSHKLSRLVKCCKSTCQVTDIRDLLTCQYCFNKAFDKFYDMYTATWKGTGLSIISGSICCEDHFDWHSMNCMNANVEESGYIISRNSQKGKRIQLSDFIF</sequence>
<feature type="region of interest" description="Disordered" evidence="2">
    <location>
        <begin position="37"/>
        <end position="87"/>
    </location>
</feature>
<dbReference type="InterPro" id="IPR007529">
    <property type="entry name" value="Znf_HIT"/>
</dbReference>
<keyword evidence="1" id="KW-0862">Zinc</keyword>
<feature type="domain" description="CCHC-type" evidence="3">
    <location>
        <begin position="264"/>
        <end position="277"/>
    </location>
</feature>
<feature type="compositionally biased region" description="Basic and acidic residues" evidence="2">
    <location>
        <begin position="162"/>
        <end position="173"/>
    </location>
</feature>
<proteinExistence type="predicted"/>
<reference evidence="4 5" key="1">
    <citation type="journal article" date="2019" name="G3 (Bethesda)">
        <title>Sequencing of a Wild Apple (Malus baccata) Genome Unravels the Differences Between Cultivated and Wild Apple Species Regarding Disease Resistance and Cold Tolerance.</title>
        <authorList>
            <person name="Chen X."/>
        </authorList>
    </citation>
    <scope>NUCLEOTIDE SEQUENCE [LARGE SCALE GENOMIC DNA]</scope>
    <source>
        <strain evidence="5">cv. Shandingzi</strain>
        <tissue evidence="4">Leaves</tissue>
    </source>
</reference>
<dbReference type="GO" id="GO:0003676">
    <property type="term" value="F:nucleic acid binding"/>
    <property type="evidence" value="ECO:0007669"/>
    <property type="project" value="InterPro"/>
</dbReference>
<dbReference type="AlphaFoldDB" id="A0A540N1F7"/>
<dbReference type="Pfam" id="PF04438">
    <property type="entry name" value="zf-HIT"/>
    <property type="match status" value="1"/>
</dbReference>
<evidence type="ECO:0000313" key="5">
    <source>
        <dbReference type="Proteomes" id="UP000315295"/>
    </source>
</evidence>
<dbReference type="STRING" id="106549.A0A540N1F7"/>
<keyword evidence="1" id="KW-0863">Zinc-finger</keyword>
<feature type="compositionally biased region" description="Basic residues" evidence="2">
    <location>
        <begin position="55"/>
        <end position="65"/>
    </location>
</feature>
<dbReference type="CDD" id="cd23022">
    <property type="entry name" value="zf-HIT_DDX59"/>
    <property type="match status" value="1"/>
</dbReference>
<dbReference type="PANTHER" id="PTHR48453:SF1">
    <property type="entry name" value="CCHC-TYPE DOMAIN-CONTAINING PROTEIN"/>
    <property type="match status" value="1"/>
</dbReference>
<evidence type="ECO:0000313" key="4">
    <source>
        <dbReference type="EMBL" id="TQE04363.1"/>
    </source>
</evidence>
<dbReference type="Gene3D" id="3.30.60.220">
    <property type="match status" value="1"/>
</dbReference>
<organism evidence="4 5">
    <name type="scientific">Malus baccata</name>
    <name type="common">Siberian crab apple</name>
    <name type="synonym">Pyrus baccata</name>
    <dbReference type="NCBI Taxonomy" id="106549"/>
    <lineage>
        <taxon>Eukaryota</taxon>
        <taxon>Viridiplantae</taxon>
        <taxon>Streptophyta</taxon>
        <taxon>Embryophyta</taxon>
        <taxon>Tracheophyta</taxon>
        <taxon>Spermatophyta</taxon>
        <taxon>Magnoliopsida</taxon>
        <taxon>eudicotyledons</taxon>
        <taxon>Gunneridae</taxon>
        <taxon>Pentapetalae</taxon>
        <taxon>rosids</taxon>
        <taxon>fabids</taxon>
        <taxon>Rosales</taxon>
        <taxon>Rosaceae</taxon>
        <taxon>Amygdaloideae</taxon>
        <taxon>Maleae</taxon>
        <taxon>Malus</taxon>
    </lineage>
</organism>
<evidence type="ECO:0000259" key="3">
    <source>
        <dbReference type="PROSITE" id="PS50158"/>
    </source>
</evidence>